<evidence type="ECO:0000256" key="1">
    <source>
        <dbReference type="ARBA" id="ARBA00022690"/>
    </source>
</evidence>
<dbReference type="KEGG" id="dpo:26534171"/>
<dbReference type="PANTHER" id="PTHR10083:SF374">
    <property type="entry name" value="BPTI_KUNITZ INHIBITOR DOMAIN-CONTAINING PROTEIN"/>
    <property type="match status" value="1"/>
</dbReference>
<dbReference type="GO" id="GO:0005615">
    <property type="term" value="C:extracellular space"/>
    <property type="evidence" value="ECO:0007669"/>
    <property type="project" value="TreeGrafter"/>
</dbReference>
<gene>
    <name evidence="7" type="primary">LOC26534171</name>
</gene>
<feature type="signal peptide" evidence="4">
    <location>
        <begin position="1"/>
        <end position="21"/>
    </location>
</feature>
<keyword evidence="4" id="KW-0732">Signal</keyword>
<dbReference type="InterPro" id="IPR002223">
    <property type="entry name" value="Kunitz_BPTI"/>
</dbReference>
<evidence type="ECO:0000313" key="7">
    <source>
        <dbReference type="RefSeq" id="XP_015036113.2"/>
    </source>
</evidence>
<evidence type="ECO:0000256" key="2">
    <source>
        <dbReference type="ARBA" id="ARBA00022900"/>
    </source>
</evidence>
<sequence length="80" mass="8879">MNIKFISGIGIILVLSGLSRAQKDPSCNEETAYSGFCLAGIPNFTYDPKTKECREFIYGGCGGNRNRFITKKQCEDMCVE</sequence>
<dbReference type="Gene3D" id="4.10.410.10">
    <property type="entry name" value="Pancreatic trypsin inhibitor Kunitz domain"/>
    <property type="match status" value="1"/>
</dbReference>
<name>A0A6I8V9M9_DROPS</name>
<keyword evidence="3" id="KW-1015">Disulfide bond</keyword>
<evidence type="ECO:0000313" key="6">
    <source>
        <dbReference type="Proteomes" id="UP000001819"/>
    </source>
</evidence>
<dbReference type="Proteomes" id="UP000001819">
    <property type="component" value="Chromosome 4"/>
</dbReference>
<dbReference type="InParanoid" id="A0A6I8V9M9"/>
<dbReference type="SUPFAM" id="SSF57362">
    <property type="entry name" value="BPTI-like"/>
    <property type="match status" value="1"/>
</dbReference>
<protein>
    <submittedName>
        <fullName evidence="7">Chymotrypsin inhibitor SCI-I-like</fullName>
    </submittedName>
</protein>
<dbReference type="Pfam" id="PF00014">
    <property type="entry name" value="Kunitz_BPTI"/>
    <property type="match status" value="1"/>
</dbReference>
<dbReference type="GO" id="GO:0004867">
    <property type="term" value="F:serine-type endopeptidase inhibitor activity"/>
    <property type="evidence" value="ECO:0007669"/>
    <property type="project" value="UniProtKB-KW"/>
</dbReference>
<keyword evidence="1" id="KW-0646">Protease inhibitor</keyword>
<dbReference type="PROSITE" id="PS00280">
    <property type="entry name" value="BPTI_KUNITZ_1"/>
    <property type="match status" value="1"/>
</dbReference>
<dbReference type="SMART" id="SM00131">
    <property type="entry name" value="KU"/>
    <property type="match status" value="1"/>
</dbReference>
<evidence type="ECO:0000256" key="3">
    <source>
        <dbReference type="ARBA" id="ARBA00023157"/>
    </source>
</evidence>
<keyword evidence="2" id="KW-0722">Serine protease inhibitor</keyword>
<dbReference type="PANTHER" id="PTHR10083">
    <property type="entry name" value="KUNITZ-TYPE PROTEASE INHIBITOR-RELATED"/>
    <property type="match status" value="1"/>
</dbReference>
<dbReference type="RefSeq" id="XP_015036113.2">
    <property type="nucleotide sequence ID" value="XM_015180627.2"/>
</dbReference>
<dbReference type="InterPro" id="IPR050098">
    <property type="entry name" value="TFPI/VKTCI-like"/>
</dbReference>
<evidence type="ECO:0000259" key="5">
    <source>
        <dbReference type="PROSITE" id="PS50279"/>
    </source>
</evidence>
<keyword evidence="6" id="KW-1185">Reference proteome</keyword>
<accession>A0A6I8V9M9</accession>
<dbReference type="ExpressionAtlas" id="A0A6I8V9M9">
    <property type="expression patterns" value="baseline"/>
</dbReference>
<reference evidence="7" key="1">
    <citation type="submission" date="2025-08" db="UniProtKB">
        <authorList>
            <consortium name="RefSeq"/>
        </authorList>
    </citation>
    <scope>IDENTIFICATION</scope>
    <source>
        <strain evidence="7">MV-25-SWS-2005</strain>
        <tissue evidence="7">Whole body</tissue>
    </source>
</reference>
<dbReference type="InterPro" id="IPR036880">
    <property type="entry name" value="Kunitz_BPTI_sf"/>
</dbReference>
<feature type="domain" description="BPTI/Kunitz inhibitor" evidence="5">
    <location>
        <begin position="27"/>
        <end position="78"/>
    </location>
</feature>
<organism evidence="6 7">
    <name type="scientific">Drosophila pseudoobscura pseudoobscura</name>
    <name type="common">Fruit fly</name>
    <dbReference type="NCBI Taxonomy" id="46245"/>
    <lineage>
        <taxon>Eukaryota</taxon>
        <taxon>Metazoa</taxon>
        <taxon>Ecdysozoa</taxon>
        <taxon>Arthropoda</taxon>
        <taxon>Hexapoda</taxon>
        <taxon>Insecta</taxon>
        <taxon>Pterygota</taxon>
        <taxon>Neoptera</taxon>
        <taxon>Endopterygota</taxon>
        <taxon>Diptera</taxon>
        <taxon>Brachycera</taxon>
        <taxon>Muscomorpha</taxon>
        <taxon>Ephydroidea</taxon>
        <taxon>Drosophilidae</taxon>
        <taxon>Drosophila</taxon>
        <taxon>Sophophora</taxon>
    </lineage>
</organism>
<dbReference type="PROSITE" id="PS50279">
    <property type="entry name" value="BPTI_KUNITZ_2"/>
    <property type="match status" value="1"/>
</dbReference>
<evidence type="ECO:0000256" key="4">
    <source>
        <dbReference type="SAM" id="SignalP"/>
    </source>
</evidence>
<dbReference type="PRINTS" id="PR00759">
    <property type="entry name" value="BASICPTASE"/>
</dbReference>
<feature type="chain" id="PRO_5026220194" evidence="4">
    <location>
        <begin position="22"/>
        <end position="80"/>
    </location>
</feature>
<proteinExistence type="predicted"/>
<dbReference type="AlphaFoldDB" id="A0A6I8V9M9"/>
<dbReference type="InterPro" id="IPR020901">
    <property type="entry name" value="Prtase_inh_Kunz-CS"/>
</dbReference>